<dbReference type="Proteomes" id="UP000017981">
    <property type="component" value="Unassembled WGS sequence"/>
</dbReference>
<dbReference type="EMBL" id="CAQL01000693">
    <property type="protein sequence ID" value="CCQ56741.1"/>
    <property type="molecule type" value="Genomic_DNA"/>
</dbReference>
<dbReference type="AlphaFoldDB" id="T2IT09"/>
<name>T2IT09_CROWT</name>
<accession>T2IT09</accession>
<proteinExistence type="predicted"/>
<organism evidence="1 2">
    <name type="scientific">Crocosphaera watsonii WH 0005</name>
    <dbReference type="NCBI Taxonomy" id="423472"/>
    <lineage>
        <taxon>Bacteria</taxon>
        <taxon>Bacillati</taxon>
        <taxon>Cyanobacteriota</taxon>
        <taxon>Cyanophyceae</taxon>
        <taxon>Oscillatoriophycideae</taxon>
        <taxon>Chroococcales</taxon>
        <taxon>Aphanothecaceae</taxon>
        <taxon>Crocosphaera</taxon>
    </lineage>
</organism>
<comment type="caution">
    <text evidence="1">The sequence shown here is derived from an EMBL/GenBank/DDBJ whole genome shotgun (WGS) entry which is preliminary data.</text>
</comment>
<sequence>MGKSSPTVFGIELIFLGSARLEVYLTMGACSLHCHQNLTILTQEN</sequence>
<gene>
    <name evidence="1" type="ORF">CWATWH0005_2556</name>
</gene>
<protein>
    <submittedName>
        <fullName evidence="1">Uncharacterized protein</fullName>
    </submittedName>
</protein>
<reference evidence="1 2" key="2">
    <citation type="submission" date="2013-09" db="EMBL/GenBank/DDBJ databases">
        <title>Whole genome comparison of six Crocosphaera watsonii strains with differing phenotypes.</title>
        <authorList>
            <person name="Bench S.R."/>
            <person name="Heller P."/>
            <person name="Frank I."/>
            <person name="Arciniega M."/>
            <person name="Shilova I.N."/>
            <person name="Zehr J.P."/>
        </authorList>
    </citation>
    <scope>NUCLEOTIDE SEQUENCE [LARGE SCALE GENOMIC DNA]</scope>
    <source>
        <strain evidence="1 2">WH 0005</strain>
    </source>
</reference>
<evidence type="ECO:0000313" key="1">
    <source>
        <dbReference type="EMBL" id="CCQ56741.1"/>
    </source>
</evidence>
<reference evidence="1 2" key="1">
    <citation type="submission" date="2013-01" db="EMBL/GenBank/DDBJ databases">
        <authorList>
            <person name="Bench S."/>
        </authorList>
    </citation>
    <scope>NUCLEOTIDE SEQUENCE [LARGE SCALE GENOMIC DNA]</scope>
    <source>
        <strain evidence="1 2">WH 0005</strain>
    </source>
</reference>
<evidence type="ECO:0000313" key="2">
    <source>
        <dbReference type="Proteomes" id="UP000017981"/>
    </source>
</evidence>